<reference evidence="1 2" key="1">
    <citation type="submission" date="2023-06" db="EMBL/GenBank/DDBJ databases">
        <title>Roseiconus lacunae JC819 isolated from Gulf of Mannar region, Tamil Nadu.</title>
        <authorList>
            <person name="Pk S."/>
            <person name="Ch S."/>
            <person name="Ch V.R."/>
        </authorList>
    </citation>
    <scope>NUCLEOTIDE SEQUENCE [LARGE SCALE GENOMIC DNA]</scope>
    <source>
        <strain evidence="1 2">JC819</strain>
    </source>
</reference>
<dbReference type="Proteomes" id="UP001239462">
    <property type="component" value="Unassembled WGS sequence"/>
</dbReference>
<evidence type="ECO:0000313" key="2">
    <source>
        <dbReference type="Proteomes" id="UP001239462"/>
    </source>
</evidence>
<gene>
    <name evidence="1" type="ORF">QTN89_10445</name>
</gene>
<organism evidence="1 2">
    <name type="scientific">Roseiconus lacunae</name>
    <dbReference type="NCBI Taxonomy" id="2605694"/>
    <lineage>
        <taxon>Bacteria</taxon>
        <taxon>Pseudomonadati</taxon>
        <taxon>Planctomycetota</taxon>
        <taxon>Planctomycetia</taxon>
        <taxon>Pirellulales</taxon>
        <taxon>Pirellulaceae</taxon>
        <taxon>Roseiconus</taxon>
    </lineage>
</organism>
<accession>A0ABT7PH91</accession>
<dbReference type="RefSeq" id="WP_289163386.1">
    <property type="nucleotide sequence ID" value="NZ_JASZZN010000006.1"/>
</dbReference>
<dbReference type="EMBL" id="JASZZN010000006">
    <property type="protein sequence ID" value="MDM4015850.1"/>
    <property type="molecule type" value="Genomic_DNA"/>
</dbReference>
<comment type="caution">
    <text evidence="1">The sequence shown here is derived from an EMBL/GenBank/DDBJ whole genome shotgun (WGS) entry which is preliminary data.</text>
</comment>
<evidence type="ECO:0000313" key="1">
    <source>
        <dbReference type="EMBL" id="MDM4015850.1"/>
    </source>
</evidence>
<sequence>MTQTHIAANGYGVHVKHILVPVSEVRFYSPGMMFEDRDPYELSLNWLWKTPAVIEVSSLDKLPTKEHAAAHAEITRLHGITESIRERNGKMIAKKFDCPTPLYTSHPLETNTHTIIEVKR</sequence>
<keyword evidence="2" id="KW-1185">Reference proteome</keyword>
<proteinExistence type="predicted"/>
<protein>
    <submittedName>
        <fullName evidence="1">Uncharacterized protein</fullName>
    </submittedName>
</protein>
<name>A0ABT7PH91_9BACT</name>